<dbReference type="Proteomes" id="UP001409585">
    <property type="component" value="Unassembled WGS sequence"/>
</dbReference>
<dbReference type="InterPro" id="IPR007115">
    <property type="entry name" value="6-PTP_synth/QueD"/>
</dbReference>
<sequence>MYLFVDQLTNVDFSFLDADRGMVGETWLANFGLGGSLDHTGMICDFSAVKRHFREWLDEYLDHRLAVPTLSPALSYRQQGGQIHLTWKSAVGVIEMSAPEQAVALIPVSEITPQSCVNWVTNAVIALMPEQVSQIDLEFTTEAIPGSYYHYTHGLKKHHGNCQRIAHGHRSTIGIWHNGEKSPQLEQQWAQQWQDVYIATREDIQAETEQAYQFGYTAPQGDFVLTMPKAKCYLVDTETTVENIATHIYSVLKQRHADANLKVKAYEGFGKGAIAQDR</sequence>
<dbReference type="GO" id="GO:0070497">
    <property type="term" value="F:6-carboxytetrahydropterin synthase activity"/>
    <property type="evidence" value="ECO:0007669"/>
    <property type="project" value="UniProtKB-EC"/>
</dbReference>
<evidence type="ECO:0000313" key="7">
    <source>
        <dbReference type="EMBL" id="GAA4946174.1"/>
    </source>
</evidence>
<dbReference type="SUPFAM" id="SSF55620">
    <property type="entry name" value="Tetrahydrobiopterin biosynthesis enzymes-like"/>
    <property type="match status" value="2"/>
</dbReference>
<name>A0AAV3U3S0_9ALTE</name>
<keyword evidence="8" id="KW-1185">Reference proteome</keyword>
<organism evidence="7 8">
    <name type="scientific">Halioxenophilus aromaticivorans</name>
    <dbReference type="NCBI Taxonomy" id="1306992"/>
    <lineage>
        <taxon>Bacteria</taxon>
        <taxon>Pseudomonadati</taxon>
        <taxon>Pseudomonadota</taxon>
        <taxon>Gammaproteobacteria</taxon>
        <taxon>Alteromonadales</taxon>
        <taxon>Alteromonadaceae</taxon>
        <taxon>Halioxenophilus</taxon>
    </lineage>
</organism>
<evidence type="ECO:0000256" key="3">
    <source>
        <dbReference type="ARBA" id="ARBA00012982"/>
    </source>
</evidence>
<dbReference type="RefSeq" id="WP_345423017.1">
    <property type="nucleotide sequence ID" value="NZ_AP031496.1"/>
</dbReference>
<evidence type="ECO:0000313" key="8">
    <source>
        <dbReference type="Proteomes" id="UP001409585"/>
    </source>
</evidence>
<dbReference type="InterPro" id="IPR038418">
    <property type="entry name" value="6-PTP_synth/QueD_sf"/>
</dbReference>
<dbReference type="EC" id="4.1.2.50" evidence="3"/>
<evidence type="ECO:0000256" key="4">
    <source>
        <dbReference type="ARBA" id="ARBA00018141"/>
    </source>
</evidence>
<comment type="similarity">
    <text evidence="2">Belongs to the PTPS family. QueD subfamily.</text>
</comment>
<evidence type="ECO:0000256" key="2">
    <source>
        <dbReference type="ARBA" id="ARBA00008900"/>
    </source>
</evidence>
<evidence type="ECO:0000256" key="1">
    <source>
        <dbReference type="ARBA" id="ARBA00005061"/>
    </source>
</evidence>
<dbReference type="AlphaFoldDB" id="A0AAV3U3S0"/>
<evidence type="ECO:0000256" key="5">
    <source>
        <dbReference type="ARBA" id="ARBA00031449"/>
    </source>
</evidence>
<evidence type="ECO:0000256" key="6">
    <source>
        <dbReference type="ARBA" id="ARBA00048807"/>
    </source>
</evidence>
<reference evidence="8" key="1">
    <citation type="journal article" date="2019" name="Int. J. Syst. Evol. Microbiol.">
        <title>The Global Catalogue of Microorganisms (GCM) 10K type strain sequencing project: providing services to taxonomists for standard genome sequencing and annotation.</title>
        <authorList>
            <consortium name="The Broad Institute Genomics Platform"/>
            <consortium name="The Broad Institute Genome Sequencing Center for Infectious Disease"/>
            <person name="Wu L."/>
            <person name="Ma J."/>
        </authorList>
    </citation>
    <scope>NUCLEOTIDE SEQUENCE [LARGE SCALE GENOMIC DNA]</scope>
    <source>
        <strain evidence="8">JCM 19134</strain>
    </source>
</reference>
<comment type="pathway">
    <text evidence="1">Purine metabolism; 7-cyano-7-deazaguanine biosynthesis.</text>
</comment>
<proteinExistence type="inferred from homology"/>
<gene>
    <name evidence="7" type="ORF">GCM10025791_26840</name>
</gene>
<comment type="catalytic activity">
    <reaction evidence="6">
        <text>7,8-dihydroneopterin 3'-triphosphate + H2O = 6-carboxy-5,6,7,8-tetrahydropterin + triphosphate + acetaldehyde + 2 H(+)</text>
        <dbReference type="Rhea" id="RHEA:27966"/>
        <dbReference type="ChEBI" id="CHEBI:15343"/>
        <dbReference type="ChEBI" id="CHEBI:15377"/>
        <dbReference type="ChEBI" id="CHEBI:15378"/>
        <dbReference type="ChEBI" id="CHEBI:18036"/>
        <dbReference type="ChEBI" id="CHEBI:58462"/>
        <dbReference type="ChEBI" id="CHEBI:61032"/>
        <dbReference type="EC" id="4.1.2.50"/>
    </reaction>
</comment>
<dbReference type="Gene3D" id="3.30.479.10">
    <property type="entry name" value="6-pyruvoyl tetrahydropterin synthase/QueD"/>
    <property type="match status" value="2"/>
</dbReference>
<dbReference type="Pfam" id="PF01242">
    <property type="entry name" value="PTPS"/>
    <property type="match status" value="1"/>
</dbReference>
<comment type="caution">
    <text evidence="7">The sequence shown here is derived from an EMBL/GenBank/DDBJ whole genome shotgun (WGS) entry which is preliminary data.</text>
</comment>
<accession>A0AAV3U3S0</accession>
<dbReference type="EMBL" id="BAABLX010000024">
    <property type="protein sequence ID" value="GAA4946174.1"/>
    <property type="molecule type" value="Genomic_DNA"/>
</dbReference>
<protein>
    <recommendedName>
        <fullName evidence="4">6-carboxy-5,6,7,8-tetrahydropterin synthase</fullName>
        <ecNumber evidence="3">4.1.2.50</ecNumber>
    </recommendedName>
    <alternativeName>
        <fullName evidence="5">Queuosine biosynthesis protein QueD</fullName>
    </alternativeName>
</protein>